<keyword evidence="10" id="KW-0067">ATP-binding</keyword>
<keyword evidence="6" id="KW-0808">Transferase</keyword>
<feature type="transmembrane region" description="Helical" evidence="15">
    <location>
        <begin position="166"/>
        <end position="187"/>
    </location>
</feature>
<name>A0A0K9F5B8_9BACI</name>
<dbReference type="CDD" id="cd06225">
    <property type="entry name" value="HAMP"/>
    <property type="match status" value="1"/>
</dbReference>
<evidence type="ECO:0000256" key="13">
    <source>
        <dbReference type="ARBA" id="ARBA00023136"/>
    </source>
</evidence>
<dbReference type="InterPro" id="IPR050398">
    <property type="entry name" value="HssS/ArlS-like"/>
</dbReference>
<dbReference type="EC" id="2.7.13.3" evidence="3"/>
<dbReference type="CDD" id="cd00075">
    <property type="entry name" value="HATPase"/>
    <property type="match status" value="1"/>
</dbReference>
<keyword evidence="5" id="KW-0597">Phosphoprotein</keyword>
<dbReference type="GO" id="GO:0000155">
    <property type="term" value="F:phosphorelay sensor kinase activity"/>
    <property type="evidence" value="ECO:0007669"/>
    <property type="project" value="InterPro"/>
</dbReference>
<dbReference type="EMBL" id="LFXJ01000010">
    <property type="protein sequence ID" value="KMY29789.1"/>
    <property type="molecule type" value="Genomic_DNA"/>
</dbReference>
<evidence type="ECO:0000313" key="18">
    <source>
        <dbReference type="EMBL" id="KMY29789.1"/>
    </source>
</evidence>
<dbReference type="InterPro" id="IPR003660">
    <property type="entry name" value="HAMP_dom"/>
</dbReference>
<keyword evidence="4" id="KW-1003">Cell membrane</keyword>
<evidence type="ECO:0000256" key="7">
    <source>
        <dbReference type="ARBA" id="ARBA00022692"/>
    </source>
</evidence>
<dbReference type="InterPro" id="IPR003661">
    <property type="entry name" value="HisK_dim/P_dom"/>
</dbReference>
<dbReference type="AlphaFoldDB" id="A0A0K9F5B8"/>
<accession>A0A0K9F5B8</accession>
<evidence type="ECO:0000256" key="4">
    <source>
        <dbReference type="ARBA" id="ARBA00022475"/>
    </source>
</evidence>
<gene>
    <name evidence="18" type="ORF">ACZ11_22160</name>
</gene>
<dbReference type="InterPro" id="IPR004358">
    <property type="entry name" value="Sig_transdc_His_kin-like_C"/>
</dbReference>
<dbReference type="OrthoDB" id="335833at2"/>
<evidence type="ECO:0000256" key="8">
    <source>
        <dbReference type="ARBA" id="ARBA00022741"/>
    </source>
</evidence>
<evidence type="ECO:0000256" key="9">
    <source>
        <dbReference type="ARBA" id="ARBA00022777"/>
    </source>
</evidence>
<evidence type="ECO:0000313" key="19">
    <source>
        <dbReference type="Proteomes" id="UP000037326"/>
    </source>
</evidence>
<dbReference type="Proteomes" id="UP000037326">
    <property type="component" value="Unassembled WGS sequence"/>
</dbReference>
<sequence length="479" mass="55016">MYLKIWMKQWLRSILICVLLLFICILTLFFTNFHRDEEPQNEYVINQIRLKVNEHLLYIEDHFTSLEQNLNLRNSLQEMSNSAGIDISVVQLDGKVIFNSIEADLSQFINLKEDLHYDLFTSQQQPEIIKIAFPIISGTNEQLGNAIFTIDRDVLFPIKQPSPSNFILLLICGLFCFCIIGLSMYIVRKSNKEILLPLNHLKKNTEEIVKGNYEQDTVYSQADEIGELYAVFDQMRLEIKNLTIQRDEQEQNQKKLISSISHEVRTPLTTIKAYLDAISEGICPDMDSLMSYIQIMQTNTEKMSRLIDDLFIHTLKELGHIPVNLTEQYSKNVFTNILHPIRHYVQTTGIHFIEPEYIPNVLIQVDEHRLEQVLSNLITNALKHTTKGDSITVSINIENQILYINVIDTGNGMLPEDMPFIFERYFRGIQATGKTAVKNEGAGLGLSICKHIMEAHNGCISFKSKQNVGTTFTLTLPII</sequence>
<protein>
    <recommendedName>
        <fullName evidence="3">histidine kinase</fullName>
        <ecNumber evidence="3">2.7.13.3</ecNumber>
    </recommendedName>
</protein>
<dbReference type="Pfam" id="PF02518">
    <property type="entry name" value="HATPase_c"/>
    <property type="match status" value="1"/>
</dbReference>
<dbReference type="InterPro" id="IPR036097">
    <property type="entry name" value="HisK_dim/P_sf"/>
</dbReference>
<dbReference type="SMART" id="SM00388">
    <property type="entry name" value="HisKA"/>
    <property type="match status" value="1"/>
</dbReference>
<feature type="domain" description="Histidine kinase" evidence="16">
    <location>
        <begin position="259"/>
        <end position="479"/>
    </location>
</feature>
<dbReference type="SUPFAM" id="SSF47384">
    <property type="entry name" value="Homodimeric domain of signal transducing histidine kinase"/>
    <property type="match status" value="1"/>
</dbReference>
<dbReference type="RefSeq" id="WP_049668690.1">
    <property type="nucleotide sequence ID" value="NZ_LFXJ01000010.1"/>
</dbReference>
<dbReference type="PATRIC" id="fig|582475.4.peg.3552"/>
<dbReference type="SUPFAM" id="SSF55874">
    <property type="entry name" value="ATPase domain of HSP90 chaperone/DNA topoisomerase II/histidine kinase"/>
    <property type="match status" value="1"/>
</dbReference>
<dbReference type="FunFam" id="3.30.565.10:FF:000006">
    <property type="entry name" value="Sensor histidine kinase WalK"/>
    <property type="match status" value="1"/>
</dbReference>
<dbReference type="GO" id="GO:0005524">
    <property type="term" value="F:ATP binding"/>
    <property type="evidence" value="ECO:0007669"/>
    <property type="project" value="UniProtKB-KW"/>
</dbReference>
<dbReference type="InterPro" id="IPR036890">
    <property type="entry name" value="HATPase_C_sf"/>
</dbReference>
<evidence type="ECO:0000259" key="17">
    <source>
        <dbReference type="PROSITE" id="PS50885"/>
    </source>
</evidence>
<dbReference type="PANTHER" id="PTHR45528">
    <property type="entry name" value="SENSOR HISTIDINE KINASE CPXA"/>
    <property type="match status" value="1"/>
</dbReference>
<feature type="coiled-coil region" evidence="14">
    <location>
        <begin position="232"/>
        <end position="259"/>
    </location>
</feature>
<reference evidence="19" key="1">
    <citation type="submission" date="2015-07" db="EMBL/GenBank/DDBJ databases">
        <authorList>
            <consortium name="Consortium for Microbial Forensics and Genomics (microFORGE)"/>
            <person name="Knight B.M."/>
            <person name="Roberts D.P."/>
            <person name="Lin D."/>
            <person name="Hari K."/>
            <person name="Fletcher J."/>
            <person name="Melcher U."/>
            <person name="Blagden T."/>
            <person name="Winegar R.A."/>
        </authorList>
    </citation>
    <scope>NUCLEOTIDE SEQUENCE [LARGE SCALE GENOMIC DNA]</scope>
    <source>
        <strain evidence="19">DSM 23493</strain>
    </source>
</reference>
<evidence type="ECO:0000256" key="5">
    <source>
        <dbReference type="ARBA" id="ARBA00022553"/>
    </source>
</evidence>
<evidence type="ECO:0000256" key="3">
    <source>
        <dbReference type="ARBA" id="ARBA00012438"/>
    </source>
</evidence>
<dbReference type="PROSITE" id="PS50109">
    <property type="entry name" value="HIS_KIN"/>
    <property type="match status" value="1"/>
</dbReference>
<dbReference type="Gene3D" id="1.10.287.130">
    <property type="match status" value="1"/>
</dbReference>
<dbReference type="Pfam" id="PF00672">
    <property type="entry name" value="HAMP"/>
    <property type="match status" value="1"/>
</dbReference>
<keyword evidence="13 15" id="KW-0472">Membrane</keyword>
<evidence type="ECO:0000256" key="14">
    <source>
        <dbReference type="SAM" id="Coils"/>
    </source>
</evidence>
<comment type="catalytic activity">
    <reaction evidence="1">
        <text>ATP + protein L-histidine = ADP + protein N-phospho-L-histidine.</text>
        <dbReference type="EC" id="2.7.13.3"/>
    </reaction>
</comment>
<evidence type="ECO:0000256" key="12">
    <source>
        <dbReference type="ARBA" id="ARBA00023012"/>
    </source>
</evidence>
<proteinExistence type="predicted"/>
<evidence type="ECO:0000256" key="10">
    <source>
        <dbReference type="ARBA" id="ARBA00022840"/>
    </source>
</evidence>
<keyword evidence="14" id="KW-0175">Coiled coil</keyword>
<dbReference type="InterPro" id="IPR003594">
    <property type="entry name" value="HATPase_dom"/>
</dbReference>
<organism evidence="18 19">
    <name type="scientific">Lysinibacillus xylanilyticus</name>
    <dbReference type="NCBI Taxonomy" id="582475"/>
    <lineage>
        <taxon>Bacteria</taxon>
        <taxon>Bacillati</taxon>
        <taxon>Bacillota</taxon>
        <taxon>Bacilli</taxon>
        <taxon>Bacillales</taxon>
        <taxon>Bacillaceae</taxon>
        <taxon>Lysinibacillus</taxon>
    </lineage>
</organism>
<dbReference type="Pfam" id="PF00512">
    <property type="entry name" value="HisKA"/>
    <property type="match status" value="1"/>
</dbReference>
<dbReference type="Gene3D" id="6.10.340.10">
    <property type="match status" value="1"/>
</dbReference>
<evidence type="ECO:0000256" key="2">
    <source>
        <dbReference type="ARBA" id="ARBA00004651"/>
    </source>
</evidence>
<dbReference type="GeneID" id="96600917"/>
<keyword evidence="11 15" id="KW-1133">Transmembrane helix</keyword>
<keyword evidence="12" id="KW-0902">Two-component regulatory system</keyword>
<comment type="caution">
    <text evidence="18">The sequence shown here is derived from an EMBL/GenBank/DDBJ whole genome shotgun (WGS) entry which is preliminary data.</text>
</comment>
<dbReference type="SMART" id="SM00387">
    <property type="entry name" value="HATPase_c"/>
    <property type="match status" value="1"/>
</dbReference>
<comment type="subcellular location">
    <subcellularLocation>
        <location evidence="2">Cell membrane</location>
        <topology evidence="2">Multi-pass membrane protein</topology>
    </subcellularLocation>
</comment>
<dbReference type="PANTHER" id="PTHR45528:SF1">
    <property type="entry name" value="SENSOR HISTIDINE KINASE CPXA"/>
    <property type="match status" value="1"/>
</dbReference>
<dbReference type="Gene3D" id="3.30.565.10">
    <property type="entry name" value="Histidine kinase-like ATPase, C-terminal domain"/>
    <property type="match status" value="1"/>
</dbReference>
<evidence type="ECO:0000256" key="15">
    <source>
        <dbReference type="SAM" id="Phobius"/>
    </source>
</evidence>
<dbReference type="InterPro" id="IPR005467">
    <property type="entry name" value="His_kinase_dom"/>
</dbReference>
<evidence type="ECO:0000259" key="16">
    <source>
        <dbReference type="PROSITE" id="PS50109"/>
    </source>
</evidence>
<evidence type="ECO:0000256" key="6">
    <source>
        <dbReference type="ARBA" id="ARBA00022679"/>
    </source>
</evidence>
<dbReference type="GO" id="GO:0005886">
    <property type="term" value="C:plasma membrane"/>
    <property type="evidence" value="ECO:0007669"/>
    <property type="project" value="UniProtKB-SubCell"/>
</dbReference>
<dbReference type="CDD" id="cd00082">
    <property type="entry name" value="HisKA"/>
    <property type="match status" value="1"/>
</dbReference>
<dbReference type="PROSITE" id="PS50885">
    <property type="entry name" value="HAMP"/>
    <property type="match status" value="1"/>
</dbReference>
<evidence type="ECO:0000256" key="1">
    <source>
        <dbReference type="ARBA" id="ARBA00000085"/>
    </source>
</evidence>
<keyword evidence="9 18" id="KW-0418">Kinase</keyword>
<keyword evidence="7 15" id="KW-0812">Transmembrane</keyword>
<keyword evidence="8" id="KW-0547">Nucleotide-binding</keyword>
<dbReference type="SUPFAM" id="SSF158472">
    <property type="entry name" value="HAMP domain-like"/>
    <property type="match status" value="1"/>
</dbReference>
<feature type="domain" description="HAMP" evidence="17">
    <location>
        <begin position="192"/>
        <end position="244"/>
    </location>
</feature>
<dbReference type="PRINTS" id="PR00344">
    <property type="entry name" value="BCTRLSENSOR"/>
</dbReference>
<evidence type="ECO:0000256" key="11">
    <source>
        <dbReference type="ARBA" id="ARBA00022989"/>
    </source>
</evidence>